<dbReference type="HOGENOM" id="CLU_556389_0_0_7"/>
<keyword evidence="2" id="KW-0167">Capsid protein</keyword>
<feature type="chain" id="PRO_5003011315" evidence="1">
    <location>
        <begin position="20"/>
        <end position="490"/>
    </location>
</feature>
<reference evidence="2 3" key="1">
    <citation type="journal article" date="2010" name="Stand. Genomic Sci.">
        <title>Complete genome sequence of Haliangium ochraceum type strain (SMP-2).</title>
        <authorList>
            <consortium name="US DOE Joint Genome Institute (JGI-PGF)"/>
            <person name="Ivanova N."/>
            <person name="Daum C."/>
            <person name="Lang E."/>
            <person name="Abt B."/>
            <person name="Kopitz M."/>
            <person name="Saunders E."/>
            <person name="Lapidus A."/>
            <person name="Lucas S."/>
            <person name="Glavina Del Rio T."/>
            <person name="Nolan M."/>
            <person name="Tice H."/>
            <person name="Copeland A."/>
            <person name="Cheng J.F."/>
            <person name="Chen F."/>
            <person name="Bruce D."/>
            <person name="Goodwin L."/>
            <person name="Pitluck S."/>
            <person name="Mavromatis K."/>
            <person name="Pati A."/>
            <person name="Mikhailova N."/>
            <person name="Chen A."/>
            <person name="Palaniappan K."/>
            <person name="Land M."/>
            <person name="Hauser L."/>
            <person name="Chang Y.J."/>
            <person name="Jeffries C.D."/>
            <person name="Detter J.C."/>
            <person name="Brettin T."/>
            <person name="Rohde M."/>
            <person name="Goker M."/>
            <person name="Bristow J."/>
            <person name="Markowitz V."/>
            <person name="Eisen J.A."/>
            <person name="Hugenholtz P."/>
            <person name="Kyrpides N.C."/>
            <person name="Klenk H.P."/>
        </authorList>
    </citation>
    <scope>NUCLEOTIDE SEQUENCE [LARGE SCALE GENOMIC DNA]</scope>
    <source>
        <strain evidence="3">DSM 14365 / CIP 107738 / JCM 11303 / AJ 13395 / SMP-2</strain>
    </source>
</reference>
<dbReference type="STRING" id="502025.Hoch_0033"/>
<keyword evidence="1" id="KW-0732">Signal</keyword>
<dbReference type="PROSITE" id="PS51257">
    <property type="entry name" value="PROKAR_LIPOPROTEIN"/>
    <property type="match status" value="1"/>
</dbReference>
<evidence type="ECO:0000256" key="1">
    <source>
        <dbReference type="SAM" id="SignalP"/>
    </source>
</evidence>
<dbReference type="PANTHER" id="PTHR40050">
    <property type="entry name" value="INNER SPORE COAT PROTEIN H"/>
    <property type="match status" value="1"/>
</dbReference>
<evidence type="ECO:0000313" key="2">
    <source>
        <dbReference type="EMBL" id="ACY12675.1"/>
    </source>
</evidence>
<feature type="signal peptide" evidence="1">
    <location>
        <begin position="1"/>
        <end position="19"/>
    </location>
</feature>
<dbReference type="OrthoDB" id="5490457at2"/>
<dbReference type="AlphaFoldDB" id="D0LFP1"/>
<accession>D0LFP1</accession>
<evidence type="ECO:0000313" key="3">
    <source>
        <dbReference type="Proteomes" id="UP000001880"/>
    </source>
</evidence>
<dbReference type="EMBL" id="CP001804">
    <property type="protein sequence ID" value="ACY12675.1"/>
    <property type="molecule type" value="Genomic_DNA"/>
</dbReference>
<name>D0LFP1_HALO1</name>
<dbReference type="Proteomes" id="UP000001880">
    <property type="component" value="Chromosome"/>
</dbReference>
<dbReference type="RefSeq" id="WP_012825302.1">
    <property type="nucleotide sequence ID" value="NC_013440.1"/>
</dbReference>
<gene>
    <name evidence="2" type="ordered locus">Hoch_0033</name>
</gene>
<protein>
    <submittedName>
        <fullName evidence="2">Spore coat protein CotH</fullName>
    </submittedName>
</protein>
<dbReference type="KEGG" id="hoh:Hoch_0033"/>
<keyword evidence="2" id="KW-0946">Virion</keyword>
<keyword evidence="3" id="KW-1185">Reference proteome</keyword>
<organism evidence="2 3">
    <name type="scientific">Haliangium ochraceum (strain DSM 14365 / JCM 11303 / SMP-2)</name>
    <dbReference type="NCBI Taxonomy" id="502025"/>
    <lineage>
        <taxon>Bacteria</taxon>
        <taxon>Pseudomonadati</taxon>
        <taxon>Myxococcota</taxon>
        <taxon>Polyangia</taxon>
        <taxon>Haliangiales</taxon>
        <taxon>Kofleriaceae</taxon>
        <taxon>Haliangium</taxon>
    </lineage>
</organism>
<proteinExistence type="predicted"/>
<sequence length="490" mass="55464">MKYALGVLGWLPFSLGVGALGVAALATGCTVVEDPTFVGGEAVGGEEAAAIGGSDSVTLAANEPLPPDAEGCPGLYAQDLLPEFHLTISEAVMSTLYEDWVHGRERNSLDDDDTPYHPVSEFRYGDIAVQNAMIRLRGNPNFWLEQNKMQFQVSFDEINKNGRFMGQRKMLFDAATFNRHFMRDRLSLWIFRQAGVPAPCANNARLYINDEYYGLFTSIEKLDNVFLKRVFPNNDHGDLFERRGYEQKTNEDTSDDTRLDQMRTYADAFPSSTNPDAGDGLNPNLEGLAAYMDFEQVLRLYAVDAILPNSDGPWAGGLNYYFYDHPGQNKFFILPWDLDNTFTRLTPDVQPYTYSKPSPYHGRPYFNAILSDDVWLDRYVEIIEEVVNEIYNTDTLWALTGTNATIPLENLSDQDRQLLGVWSGQIRDSAFADINKPYTNRRMEDRRAFFANFLAERETCLRQWLECVHGSDTTRQGVETCVCDVDLLSE</sequence>
<dbReference type="Pfam" id="PF08757">
    <property type="entry name" value="CotH"/>
    <property type="match status" value="1"/>
</dbReference>
<dbReference type="eggNOG" id="COG5337">
    <property type="taxonomic scope" value="Bacteria"/>
</dbReference>
<dbReference type="PANTHER" id="PTHR40050:SF1">
    <property type="entry name" value="INNER SPORE COAT PROTEIN H"/>
    <property type="match status" value="1"/>
</dbReference>
<dbReference type="InterPro" id="IPR014867">
    <property type="entry name" value="Spore_coat_CotH_CotH2/3/7"/>
</dbReference>